<dbReference type="AlphaFoldDB" id="A0A345ZAD7"/>
<organism evidence="1 2">
    <name type="scientific">Candidatus Chromulinivorax destructor</name>
    <dbReference type="NCBI Taxonomy" id="2066483"/>
    <lineage>
        <taxon>Bacteria</taxon>
        <taxon>Candidatus Babelota</taxon>
        <taxon>Candidatus Babeliae</taxon>
        <taxon>Candidatus Babeliales</taxon>
        <taxon>Candidatus Chromulinivoraceae</taxon>
        <taxon>Candidatus Chromulinivorax</taxon>
    </lineage>
</organism>
<name>A0A345ZAD7_9BACT</name>
<accession>A0A345ZAD7</accession>
<reference evidence="1 2" key="1">
    <citation type="submission" date="2017-12" db="EMBL/GenBank/DDBJ databases">
        <title>Chromulinavorax destructans is a abundant pathogen of dominant heterotrophic picoflagllates.</title>
        <authorList>
            <person name="Deeg C.M."/>
            <person name="Zimmer M."/>
            <person name="Suttle C.A."/>
        </authorList>
    </citation>
    <scope>NUCLEOTIDE SEQUENCE [LARGE SCALE GENOMIC DNA]</scope>
    <source>
        <strain evidence="1 2">SeV1</strain>
    </source>
</reference>
<dbReference type="Proteomes" id="UP000254834">
    <property type="component" value="Chromosome"/>
</dbReference>
<dbReference type="KEGG" id="cdes:C0J27_00615"/>
<proteinExistence type="predicted"/>
<dbReference type="EMBL" id="CP025544">
    <property type="protein sequence ID" value="AXK60254.1"/>
    <property type="molecule type" value="Genomic_DNA"/>
</dbReference>
<protein>
    <submittedName>
        <fullName evidence="1">Uncharacterized protein</fullName>
    </submittedName>
</protein>
<evidence type="ECO:0000313" key="2">
    <source>
        <dbReference type="Proteomes" id="UP000254834"/>
    </source>
</evidence>
<sequence>MIFFIVAFLYGSMMVASQSDWESERQVKLDITISRIINAHYEPVSHMHLKSCSQIKTATRELNGGKLPIPLHAKQPIVDLLVEEFGRHHKDAARYLKKYGKAFNIYDLSIQKTLELLADQYESDSDSQESSDSSCDIEYEPAALFVSLFYDNFLPKAVEKNEDK</sequence>
<keyword evidence="2" id="KW-1185">Reference proteome</keyword>
<dbReference type="RefSeq" id="WP_115585269.1">
    <property type="nucleotide sequence ID" value="NZ_CP025544.1"/>
</dbReference>
<gene>
    <name evidence="1" type="ORF">C0J27_00615</name>
</gene>
<evidence type="ECO:0000313" key="1">
    <source>
        <dbReference type="EMBL" id="AXK60254.1"/>
    </source>
</evidence>